<feature type="domain" description="Thioester reductase (TE)" evidence="2">
    <location>
        <begin position="2"/>
        <end position="113"/>
    </location>
</feature>
<sequence>NTTWDERYDVSLNTNAQGPGRLLEFAKKCKKLKLVLHVSTAFINGERQGVFREKPLCSQENTPVPFLDVNSELKLALDTVESYHGSETIQKLKELGTRRAKSYGWRNSYEMSK</sequence>
<dbReference type="Pfam" id="PF07993">
    <property type="entry name" value="NAD_binding_4"/>
    <property type="match status" value="1"/>
</dbReference>
<comment type="similarity">
    <text evidence="1">Belongs to the fatty acyl-CoA reductase family.</text>
</comment>
<keyword evidence="4" id="KW-1185">Reference proteome</keyword>
<dbReference type="GO" id="GO:0010345">
    <property type="term" value="P:suberin biosynthetic process"/>
    <property type="evidence" value="ECO:0007669"/>
    <property type="project" value="TreeGrafter"/>
</dbReference>
<keyword evidence="1" id="KW-0560">Oxidoreductase</keyword>
<reference evidence="3" key="1">
    <citation type="submission" date="2022-02" db="EMBL/GenBank/DDBJ databases">
        <authorList>
            <person name="Henning P.M."/>
            <person name="McCubbin A.G."/>
            <person name="Shore J.S."/>
        </authorList>
    </citation>
    <scope>NUCLEOTIDE SEQUENCE</scope>
    <source>
        <strain evidence="3">F60SS</strain>
        <tissue evidence="3">Leaves</tissue>
    </source>
</reference>
<dbReference type="InterPro" id="IPR026055">
    <property type="entry name" value="FAR"/>
</dbReference>
<organism evidence="3 4">
    <name type="scientific">Turnera subulata</name>
    <dbReference type="NCBI Taxonomy" id="218843"/>
    <lineage>
        <taxon>Eukaryota</taxon>
        <taxon>Viridiplantae</taxon>
        <taxon>Streptophyta</taxon>
        <taxon>Embryophyta</taxon>
        <taxon>Tracheophyta</taxon>
        <taxon>Spermatophyta</taxon>
        <taxon>Magnoliopsida</taxon>
        <taxon>eudicotyledons</taxon>
        <taxon>Gunneridae</taxon>
        <taxon>Pentapetalae</taxon>
        <taxon>rosids</taxon>
        <taxon>fabids</taxon>
        <taxon>Malpighiales</taxon>
        <taxon>Passifloraceae</taxon>
        <taxon>Turnera</taxon>
    </lineage>
</organism>
<dbReference type="GO" id="GO:0080019">
    <property type="term" value="F:alcohol-forming very long-chain fatty acyl-CoA reductase activity"/>
    <property type="evidence" value="ECO:0007669"/>
    <property type="project" value="InterPro"/>
</dbReference>
<evidence type="ECO:0000256" key="1">
    <source>
        <dbReference type="RuleBase" id="RU363097"/>
    </source>
</evidence>
<keyword evidence="1" id="KW-0444">Lipid biosynthesis</keyword>
<gene>
    <name evidence="3" type="ORF">Tsubulata_029632</name>
</gene>
<dbReference type="InterPro" id="IPR013120">
    <property type="entry name" value="FAR_NAD-bd"/>
</dbReference>
<dbReference type="GO" id="GO:0035336">
    <property type="term" value="P:long-chain fatty-acyl-CoA metabolic process"/>
    <property type="evidence" value="ECO:0007669"/>
    <property type="project" value="TreeGrafter"/>
</dbReference>
<evidence type="ECO:0000259" key="2">
    <source>
        <dbReference type="Pfam" id="PF07993"/>
    </source>
</evidence>
<reference evidence="3" key="2">
    <citation type="journal article" date="2023" name="Plants (Basel)">
        <title>Annotation of the Turnera subulata (Passifloraceae) Draft Genome Reveals the S-Locus Evolved after the Divergence of Turneroideae from Passifloroideae in a Stepwise Manner.</title>
        <authorList>
            <person name="Henning P.M."/>
            <person name="Roalson E.H."/>
            <person name="Mir W."/>
            <person name="McCubbin A.G."/>
            <person name="Shore J.S."/>
        </authorList>
    </citation>
    <scope>NUCLEOTIDE SEQUENCE</scope>
    <source>
        <strain evidence="3">F60SS</strain>
    </source>
</reference>
<accession>A0A9Q0FXN9</accession>
<dbReference type="PANTHER" id="PTHR11011">
    <property type="entry name" value="MALE STERILITY PROTEIN 2-RELATED"/>
    <property type="match status" value="1"/>
</dbReference>
<evidence type="ECO:0000313" key="4">
    <source>
        <dbReference type="Proteomes" id="UP001141552"/>
    </source>
</evidence>
<name>A0A9Q0FXN9_9ROSI</name>
<dbReference type="InterPro" id="IPR036291">
    <property type="entry name" value="NAD(P)-bd_dom_sf"/>
</dbReference>
<dbReference type="EC" id="1.2.1.84" evidence="1"/>
<dbReference type="EMBL" id="JAKUCV010003266">
    <property type="protein sequence ID" value="KAJ4839605.1"/>
    <property type="molecule type" value="Genomic_DNA"/>
</dbReference>
<feature type="non-terminal residue" evidence="3">
    <location>
        <position position="113"/>
    </location>
</feature>
<proteinExistence type="inferred from homology"/>
<dbReference type="Gene3D" id="3.40.50.720">
    <property type="entry name" value="NAD(P)-binding Rossmann-like Domain"/>
    <property type="match status" value="1"/>
</dbReference>
<keyword evidence="1" id="KW-0521">NADP</keyword>
<dbReference type="GO" id="GO:0102965">
    <property type="term" value="F:alcohol-forming long-chain fatty acyl-CoA reductase activity"/>
    <property type="evidence" value="ECO:0007669"/>
    <property type="project" value="UniProtKB-EC"/>
</dbReference>
<dbReference type="AlphaFoldDB" id="A0A9Q0FXN9"/>
<dbReference type="SUPFAM" id="SSF51735">
    <property type="entry name" value="NAD(P)-binding Rossmann-fold domains"/>
    <property type="match status" value="1"/>
</dbReference>
<dbReference type="OrthoDB" id="429813at2759"/>
<feature type="non-terminal residue" evidence="3">
    <location>
        <position position="1"/>
    </location>
</feature>
<comment type="caution">
    <text evidence="3">The sequence shown here is derived from an EMBL/GenBank/DDBJ whole genome shotgun (WGS) entry which is preliminary data.</text>
</comment>
<protein>
    <recommendedName>
        <fullName evidence="1">Fatty acyl-CoA reductase</fullName>
        <ecNumber evidence="1">1.2.1.84</ecNumber>
    </recommendedName>
</protein>
<comment type="catalytic activity">
    <reaction evidence="1">
        <text>a long-chain fatty acyl-CoA + 2 NADPH + 2 H(+) = a long-chain primary fatty alcohol + 2 NADP(+) + CoA</text>
        <dbReference type="Rhea" id="RHEA:52716"/>
        <dbReference type="ChEBI" id="CHEBI:15378"/>
        <dbReference type="ChEBI" id="CHEBI:57287"/>
        <dbReference type="ChEBI" id="CHEBI:57783"/>
        <dbReference type="ChEBI" id="CHEBI:58349"/>
        <dbReference type="ChEBI" id="CHEBI:77396"/>
        <dbReference type="ChEBI" id="CHEBI:83139"/>
        <dbReference type="EC" id="1.2.1.84"/>
    </reaction>
</comment>
<keyword evidence="1" id="KW-0443">Lipid metabolism</keyword>
<evidence type="ECO:0000313" key="3">
    <source>
        <dbReference type="EMBL" id="KAJ4839605.1"/>
    </source>
</evidence>
<dbReference type="PANTHER" id="PTHR11011:SF45">
    <property type="entry name" value="FATTY ACYL-COA REDUCTASE CG8306-RELATED"/>
    <property type="match status" value="1"/>
</dbReference>
<comment type="function">
    <text evidence="1">Catalyzes the reduction of fatty acyl-CoA to fatty alcohols.</text>
</comment>
<dbReference type="Proteomes" id="UP001141552">
    <property type="component" value="Unassembled WGS sequence"/>
</dbReference>